<protein>
    <recommendedName>
        <fullName evidence="4">Tudor domain-containing protein</fullName>
    </recommendedName>
</protein>
<dbReference type="PROSITE" id="PS50304">
    <property type="entry name" value="TUDOR"/>
    <property type="match status" value="1"/>
</dbReference>
<dbReference type="PANTHER" id="PTHR22948:SF29">
    <property type="entry name" value="FI02030P-RELATED"/>
    <property type="match status" value="1"/>
</dbReference>
<dbReference type="InterPro" id="IPR004087">
    <property type="entry name" value="KH_dom"/>
</dbReference>
<dbReference type="Proteomes" id="UP000887568">
    <property type="component" value="Unplaced"/>
</dbReference>
<dbReference type="GO" id="GO:0003723">
    <property type="term" value="F:RNA binding"/>
    <property type="evidence" value="ECO:0007669"/>
    <property type="project" value="UniProtKB-UniRule"/>
</dbReference>
<dbReference type="InterPro" id="IPR035437">
    <property type="entry name" value="SNase_OB-fold_sf"/>
</dbReference>
<dbReference type="Pfam" id="PF00567">
    <property type="entry name" value="TUDOR"/>
    <property type="match status" value="1"/>
</dbReference>
<dbReference type="GO" id="GO:0034587">
    <property type="term" value="P:piRNA processing"/>
    <property type="evidence" value="ECO:0007669"/>
    <property type="project" value="TreeGrafter"/>
</dbReference>
<feature type="transmembrane region" description="Helical" evidence="3">
    <location>
        <begin position="12"/>
        <end position="28"/>
    </location>
</feature>
<sequence>MRDSLTTRQWVALGITVPASLFLLYLLFRKRDEEENYRPSRDLATGQQLTIELRVPYDKVGAIIGQQGVVIKKIQDETSCRVKFHNETGLEEKEDRFLVIRGKPDNALQAEQQVRKIIAEPNAIQTLELRIPQYAIGRIIGRNGDNIRNICRTSKARVRIERDEERRDPNALRQCLIKGTEEQIRYAKSLIEEDIANEEEHRRKLDNASANRKQRGSKVPKNSTPLDPRPVVDTVVVETNTKDDSNAIEHTMQMPTHEDYFSIYVSAVEHLGHFWVQVLGSKSGALDLMIQNMTEYYAVDSNQQLCKPDTLCTGDIIAAPFQGDESWYRARILGFLEDGQVDLYYIDFGDSDKMPRDGICSLRSDFLSLPYQAVECSLAGIQPAESSWSEEAIDLFEDLTYCAKWKPLMARIVSYQQTNSGTLPCIELVDTTGTKDVNIGSTIVERGYAKFSKLALSDMPNQAPKTANGTSHLPEETLTVPPDLGEIDGEYEGEFTLDASITG</sequence>
<dbReference type="GeneID" id="119745818"/>
<dbReference type="PANTHER" id="PTHR22948">
    <property type="entry name" value="TUDOR DOMAIN CONTAINING PROTEIN"/>
    <property type="match status" value="1"/>
</dbReference>
<dbReference type="Gene3D" id="2.30.30.140">
    <property type="match status" value="1"/>
</dbReference>
<dbReference type="GO" id="GO:0007283">
    <property type="term" value="P:spermatogenesis"/>
    <property type="evidence" value="ECO:0007669"/>
    <property type="project" value="TreeGrafter"/>
</dbReference>
<feature type="compositionally biased region" description="Polar residues" evidence="2">
    <location>
        <begin position="460"/>
        <end position="471"/>
    </location>
</feature>
<dbReference type="InterPro" id="IPR036612">
    <property type="entry name" value="KH_dom_type_1_sf"/>
</dbReference>
<dbReference type="EnsemblMetazoa" id="XM_038222437.1">
    <property type="protein sequence ID" value="XP_038078365.1"/>
    <property type="gene ID" value="LOC119745818"/>
</dbReference>
<keyword evidence="6" id="KW-1185">Reference proteome</keyword>
<organism evidence="5 6">
    <name type="scientific">Patiria miniata</name>
    <name type="common">Bat star</name>
    <name type="synonym">Asterina miniata</name>
    <dbReference type="NCBI Taxonomy" id="46514"/>
    <lineage>
        <taxon>Eukaryota</taxon>
        <taxon>Metazoa</taxon>
        <taxon>Echinodermata</taxon>
        <taxon>Eleutherozoa</taxon>
        <taxon>Asterozoa</taxon>
        <taxon>Asteroidea</taxon>
        <taxon>Valvatacea</taxon>
        <taxon>Valvatida</taxon>
        <taxon>Asterinidae</taxon>
        <taxon>Patiria</taxon>
    </lineage>
</organism>
<dbReference type="GO" id="GO:0030719">
    <property type="term" value="P:P granule organization"/>
    <property type="evidence" value="ECO:0007669"/>
    <property type="project" value="TreeGrafter"/>
</dbReference>
<dbReference type="OrthoDB" id="9995375at2759"/>
<dbReference type="CTD" id="11022"/>
<evidence type="ECO:0000256" key="1">
    <source>
        <dbReference type="PROSITE-ProRule" id="PRU00117"/>
    </source>
</evidence>
<keyword evidence="3" id="KW-0812">Transmembrane</keyword>
<accession>A0A914BQX7</accession>
<feature type="domain" description="Tudor" evidence="4">
    <location>
        <begin position="310"/>
        <end position="369"/>
    </location>
</feature>
<dbReference type="AlphaFoldDB" id="A0A914BQX7"/>
<keyword evidence="1" id="KW-0694">RNA-binding</keyword>
<dbReference type="SUPFAM" id="SSF63748">
    <property type="entry name" value="Tudor/PWWP/MBT"/>
    <property type="match status" value="1"/>
</dbReference>
<evidence type="ECO:0000313" key="6">
    <source>
        <dbReference type="Proteomes" id="UP000887568"/>
    </source>
</evidence>
<evidence type="ECO:0000256" key="2">
    <source>
        <dbReference type="SAM" id="MobiDB-lite"/>
    </source>
</evidence>
<dbReference type="InterPro" id="IPR002999">
    <property type="entry name" value="Tudor"/>
</dbReference>
<evidence type="ECO:0000313" key="5">
    <source>
        <dbReference type="EnsemblMetazoa" id="XP_038078365.1"/>
    </source>
</evidence>
<dbReference type="InterPro" id="IPR050621">
    <property type="entry name" value="Tudor_domain_containing"/>
</dbReference>
<dbReference type="InterPro" id="IPR004088">
    <property type="entry name" value="KH_dom_type_1"/>
</dbReference>
<reference evidence="5" key="1">
    <citation type="submission" date="2022-11" db="UniProtKB">
        <authorList>
            <consortium name="EnsemblMetazoa"/>
        </authorList>
    </citation>
    <scope>IDENTIFICATION</scope>
</reference>
<keyword evidence="3" id="KW-0472">Membrane</keyword>
<dbReference type="SMART" id="SM00322">
    <property type="entry name" value="KH"/>
    <property type="match status" value="2"/>
</dbReference>
<keyword evidence="3" id="KW-1133">Transmembrane helix</keyword>
<name>A0A914BQX7_PATMI</name>
<dbReference type="PROSITE" id="PS50084">
    <property type="entry name" value="KH_TYPE_1"/>
    <property type="match status" value="2"/>
</dbReference>
<dbReference type="GO" id="GO:0005739">
    <property type="term" value="C:mitochondrion"/>
    <property type="evidence" value="ECO:0007669"/>
    <property type="project" value="UniProtKB-ARBA"/>
</dbReference>
<dbReference type="Gene3D" id="2.40.50.90">
    <property type="match status" value="1"/>
</dbReference>
<dbReference type="Gene3D" id="3.30.1370.10">
    <property type="entry name" value="K Homology domain, type 1"/>
    <property type="match status" value="2"/>
</dbReference>
<dbReference type="GO" id="GO:0043186">
    <property type="term" value="C:P granule"/>
    <property type="evidence" value="ECO:0007669"/>
    <property type="project" value="TreeGrafter"/>
</dbReference>
<feature type="region of interest" description="Disordered" evidence="2">
    <location>
        <begin position="199"/>
        <end position="229"/>
    </location>
</feature>
<evidence type="ECO:0000256" key="3">
    <source>
        <dbReference type="SAM" id="Phobius"/>
    </source>
</evidence>
<dbReference type="OMA" id="XRGGETI"/>
<evidence type="ECO:0000259" key="4">
    <source>
        <dbReference type="PROSITE" id="PS50304"/>
    </source>
</evidence>
<dbReference type="RefSeq" id="XP_038078365.1">
    <property type="nucleotide sequence ID" value="XM_038222437.1"/>
</dbReference>
<feature type="region of interest" description="Disordered" evidence="2">
    <location>
        <begin position="460"/>
        <end position="485"/>
    </location>
</feature>
<dbReference type="Pfam" id="PF00013">
    <property type="entry name" value="KH_1"/>
    <property type="match status" value="2"/>
</dbReference>
<dbReference type="SUPFAM" id="SSF54791">
    <property type="entry name" value="Eukaryotic type KH-domain (KH-domain type I)"/>
    <property type="match status" value="2"/>
</dbReference>
<dbReference type="SMART" id="SM00333">
    <property type="entry name" value="TUDOR"/>
    <property type="match status" value="1"/>
</dbReference>
<proteinExistence type="predicted"/>